<keyword evidence="3" id="KW-1185">Reference proteome</keyword>
<evidence type="ECO:0000313" key="2">
    <source>
        <dbReference type="EMBL" id="SDQ93469.1"/>
    </source>
</evidence>
<reference evidence="2 3" key="1">
    <citation type="submission" date="2016-10" db="EMBL/GenBank/DDBJ databases">
        <authorList>
            <person name="de Groot N.N."/>
        </authorList>
    </citation>
    <scope>NUCLEOTIDE SEQUENCE [LARGE SCALE GENOMIC DNA]</scope>
    <source>
        <strain evidence="2 3">DSM 43794</strain>
    </source>
</reference>
<evidence type="ECO:0000313" key="3">
    <source>
        <dbReference type="Proteomes" id="UP000217103"/>
    </source>
</evidence>
<feature type="region of interest" description="Disordered" evidence="1">
    <location>
        <begin position="93"/>
        <end position="119"/>
    </location>
</feature>
<dbReference type="Proteomes" id="UP000217103">
    <property type="component" value="Unassembled WGS sequence"/>
</dbReference>
<proteinExistence type="predicted"/>
<gene>
    <name evidence="2" type="ORF">SAMN04489764_2679</name>
</gene>
<dbReference type="STRING" id="35622.SAMN04489764_2679"/>
<name>A0A1H1EY55_9ACTN</name>
<dbReference type="AlphaFoldDB" id="A0A1H1EY55"/>
<dbReference type="EMBL" id="FNKK01000002">
    <property type="protein sequence ID" value="SDQ93469.1"/>
    <property type="molecule type" value="Genomic_DNA"/>
</dbReference>
<evidence type="ECO:0000256" key="1">
    <source>
        <dbReference type="SAM" id="MobiDB-lite"/>
    </source>
</evidence>
<feature type="compositionally biased region" description="Acidic residues" evidence="1">
    <location>
        <begin position="99"/>
        <end position="119"/>
    </location>
</feature>
<accession>A0A1H1EY55</accession>
<protein>
    <submittedName>
        <fullName evidence="2">Uncharacterized protein</fullName>
    </submittedName>
</protein>
<sequence>MTSMDGLVNEQAEHFLRIAVELTVGVSDIEALQAAALAEIRDPETELDDAERQEQAELVMSDESGAAALQWLIEPSHVLGLVEHIEAVEPREAMLGVEQTEEPLDETLDDELDELELER</sequence>
<organism evidence="2 3">
    <name type="scientific">Thermostaphylospora chromogena</name>
    <dbReference type="NCBI Taxonomy" id="35622"/>
    <lineage>
        <taxon>Bacteria</taxon>
        <taxon>Bacillati</taxon>
        <taxon>Actinomycetota</taxon>
        <taxon>Actinomycetes</taxon>
        <taxon>Streptosporangiales</taxon>
        <taxon>Thermomonosporaceae</taxon>
        <taxon>Thermostaphylospora</taxon>
    </lineage>
</organism>